<dbReference type="Proteomes" id="UP000766486">
    <property type="component" value="Unassembled WGS sequence"/>
</dbReference>
<keyword evidence="5" id="KW-0539">Nucleus</keyword>
<keyword evidence="2" id="KW-0749">Sporulation</keyword>
<reference evidence="8 9" key="1">
    <citation type="submission" date="2019-06" db="EMBL/GenBank/DDBJ databases">
        <authorList>
            <person name="Broberg M."/>
        </authorList>
    </citation>
    <scope>NUCLEOTIDE SEQUENCE [LARGE SCALE GENOMIC DNA]</scope>
</reference>
<dbReference type="InterPro" id="IPR021740">
    <property type="entry name" value="Velvet"/>
</dbReference>
<name>A0ABY6U5R7_BIOOC</name>
<evidence type="ECO:0000259" key="7">
    <source>
        <dbReference type="PROSITE" id="PS51821"/>
    </source>
</evidence>
<evidence type="ECO:0000256" key="2">
    <source>
        <dbReference type="ARBA" id="ARBA00022969"/>
    </source>
</evidence>
<evidence type="ECO:0000256" key="4">
    <source>
        <dbReference type="ARBA" id="ARBA00023163"/>
    </source>
</evidence>
<feature type="region of interest" description="Disordered" evidence="6">
    <location>
        <begin position="1"/>
        <end position="24"/>
    </location>
</feature>
<organism evidence="8 9">
    <name type="scientific">Bionectria ochroleuca</name>
    <name type="common">Gliocladium roseum</name>
    <dbReference type="NCBI Taxonomy" id="29856"/>
    <lineage>
        <taxon>Eukaryota</taxon>
        <taxon>Fungi</taxon>
        <taxon>Dikarya</taxon>
        <taxon>Ascomycota</taxon>
        <taxon>Pezizomycotina</taxon>
        <taxon>Sordariomycetes</taxon>
        <taxon>Hypocreomycetidae</taxon>
        <taxon>Hypocreales</taxon>
        <taxon>Bionectriaceae</taxon>
        <taxon>Clonostachys</taxon>
    </lineage>
</organism>
<dbReference type="PANTHER" id="PTHR33572:SF17">
    <property type="entry name" value="SEXUAL DEVELOPMENT REGULATOR VELC"/>
    <property type="match status" value="1"/>
</dbReference>
<evidence type="ECO:0000256" key="6">
    <source>
        <dbReference type="SAM" id="MobiDB-lite"/>
    </source>
</evidence>
<evidence type="ECO:0000256" key="5">
    <source>
        <dbReference type="ARBA" id="ARBA00023242"/>
    </source>
</evidence>
<dbReference type="PROSITE" id="PS51821">
    <property type="entry name" value="VELVET"/>
    <property type="match status" value="1"/>
</dbReference>
<accession>A0ABY6U5R7</accession>
<keyword evidence="3" id="KW-0805">Transcription regulation</keyword>
<sequence length="255" mass="28134">MDPADALALSQRQSTFQSRPPAVTYAPGSELPNKIAPLLNLLGPSKASIVEGIRFRLSVRQQPEAARACGSGERDRRTIDPPPIVQLHVEGKNLSPADIKKYLSWDGYVVHAWIYDQVGTTEASQMPAEYHYQRRLTGSQVAAPFFGKDEKGVEGCFFTFSDLSVRTLGHYKLKFNMIMLDTSNPGQSKHFPNLCDVISSQFSVYTAKDFPGISESSKLVRALRAQGCIISIKKGNEKKRAAVLPPDEDDDSSDD</sequence>
<keyword evidence="9" id="KW-1185">Reference proteome</keyword>
<dbReference type="InterPro" id="IPR038491">
    <property type="entry name" value="Velvet_dom_sf"/>
</dbReference>
<gene>
    <name evidence="8" type="ORF">CLO192961_LOCUS189256</name>
</gene>
<keyword evidence="4" id="KW-0804">Transcription</keyword>
<evidence type="ECO:0000256" key="3">
    <source>
        <dbReference type="ARBA" id="ARBA00023015"/>
    </source>
</evidence>
<dbReference type="EMBL" id="CABFNS010000749">
    <property type="protein sequence ID" value="VUC26436.1"/>
    <property type="molecule type" value="Genomic_DNA"/>
</dbReference>
<feature type="domain" description="Velvet" evidence="7">
    <location>
        <begin position="50"/>
        <end position="233"/>
    </location>
</feature>
<comment type="caution">
    <text evidence="8">The sequence shown here is derived from an EMBL/GenBank/DDBJ whole genome shotgun (WGS) entry which is preliminary data.</text>
</comment>
<evidence type="ECO:0000313" key="8">
    <source>
        <dbReference type="EMBL" id="VUC26436.1"/>
    </source>
</evidence>
<dbReference type="Gene3D" id="2.60.40.3960">
    <property type="entry name" value="Velvet domain"/>
    <property type="match status" value="1"/>
</dbReference>
<proteinExistence type="predicted"/>
<dbReference type="PANTHER" id="PTHR33572">
    <property type="entry name" value="SPORE DEVELOPMENT REGULATOR VOSA"/>
    <property type="match status" value="1"/>
</dbReference>
<dbReference type="InterPro" id="IPR037525">
    <property type="entry name" value="Velvet_dom"/>
</dbReference>
<protein>
    <recommendedName>
        <fullName evidence="7">Velvet domain-containing protein</fullName>
    </recommendedName>
</protein>
<comment type="subcellular location">
    <subcellularLocation>
        <location evidence="1">Nucleus</location>
    </subcellularLocation>
</comment>
<dbReference type="Pfam" id="PF11754">
    <property type="entry name" value="Velvet"/>
    <property type="match status" value="1"/>
</dbReference>
<evidence type="ECO:0000256" key="1">
    <source>
        <dbReference type="ARBA" id="ARBA00004123"/>
    </source>
</evidence>
<evidence type="ECO:0000313" key="9">
    <source>
        <dbReference type="Proteomes" id="UP000766486"/>
    </source>
</evidence>